<accession>A0A1G6PIZ2</accession>
<proteinExistence type="predicted"/>
<dbReference type="CDD" id="cd11614">
    <property type="entry name" value="SAF_CpaB_FlgA_like"/>
    <property type="match status" value="1"/>
</dbReference>
<gene>
    <name evidence="2" type="ORF">SAMN05444580_101928</name>
</gene>
<dbReference type="Proteomes" id="UP000199417">
    <property type="component" value="Unassembled WGS sequence"/>
</dbReference>
<dbReference type="AlphaFoldDB" id="A0A1G6PIZ2"/>
<reference evidence="2 3" key="1">
    <citation type="submission" date="2016-10" db="EMBL/GenBank/DDBJ databases">
        <authorList>
            <person name="de Groot N.N."/>
        </authorList>
    </citation>
    <scope>NUCLEOTIDE SEQUENCE [LARGE SCALE GENOMIC DNA]</scope>
    <source>
        <strain evidence="2 3">JCM 11308</strain>
    </source>
</reference>
<protein>
    <submittedName>
        <fullName evidence="2">Flp pilus assembly protein CpaB</fullName>
    </submittedName>
</protein>
<organism evidence="2 3">
    <name type="scientific">Rhodococcus tukisamuensis</name>
    <dbReference type="NCBI Taxonomy" id="168276"/>
    <lineage>
        <taxon>Bacteria</taxon>
        <taxon>Bacillati</taxon>
        <taxon>Actinomycetota</taxon>
        <taxon>Actinomycetes</taxon>
        <taxon>Mycobacteriales</taxon>
        <taxon>Nocardiaceae</taxon>
        <taxon>Rhodococcus</taxon>
    </lineage>
</organism>
<dbReference type="STRING" id="168276.SAMN05444580_101928"/>
<evidence type="ECO:0000313" key="3">
    <source>
        <dbReference type="Proteomes" id="UP000199417"/>
    </source>
</evidence>
<dbReference type="InterPro" id="IPR013974">
    <property type="entry name" value="SAF"/>
</dbReference>
<feature type="domain" description="SAF" evidence="1">
    <location>
        <begin position="60"/>
        <end position="122"/>
    </location>
</feature>
<dbReference type="RefSeq" id="WP_072847436.1">
    <property type="nucleotide sequence ID" value="NZ_FNAB01000001.1"/>
</dbReference>
<evidence type="ECO:0000259" key="1">
    <source>
        <dbReference type="SMART" id="SM00858"/>
    </source>
</evidence>
<sequence>MDRASETRRDRLSPTPVDRLAALARPSRARTTMARRVAASALTAVAVALLVRGHPAGNRVQVVATARDLSPGTVLRPDDLRLTPLSADAVPAGALRRIDEATGHTLAGPARAGEPVTDVRILGPRLVAAAAGVPDARVVPIRLADPEVADLLREGDRVDVLTADGDESPDARVLAASATVVLLSPKDSGRNPRERVVMLALPADAATTVAAASLSSALAVTFH</sequence>
<dbReference type="Gene3D" id="3.90.1210.10">
    <property type="entry name" value="Antifreeze-like/N-acetylneuraminic acid synthase C-terminal domain"/>
    <property type="match status" value="1"/>
</dbReference>
<keyword evidence="3" id="KW-1185">Reference proteome</keyword>
<dbReference type="EMBL" id="FNAB01000001">
    <property type="protein sequence ID" value="SDC80123.1"/>
    <property type="molecule type" value="Genomic_DNA"/>
</dbReference>
<evidence type="ECO:0000313" key="2">
    <source>
        <dbReference type="EMBL" id="SDC80123.1"/>
    </source>
</evidence>
<dbReference type="Pfam" id="PF08666">
    <property type="entry name" value="SAF"/>
    <property type="match status" value="1"/>
</dbReference>
<dbReference type="SMART" id="SM00858">
    <property type="entry name" value="SAF"/>
    <property type="match status" value="1"/>
</dbReference>
<name>A0A1G6PIZ2_9NOCA</name>